<keyword evidence="2" id="KW-1185">Reference proteome</keyword>
<dbReference type="AlphaFoldDB" id="A0AA37SS03"/>
<accession>A0AA37SS03</accession>
<reference evidence="1" key="1">
    <citation type="journal article" date="2014" name="Int. J. Syst. Evol. Microbiol.">
        <title>Complete genome sequence of Corynebacterium casei LMG S-19264T (=DSM 44701T), isolated from a smear-ripened cheese.</title>
        <authorList>
            <consortium name="US DOE Joint Genome Institute (JGI-PGF)"/>
            <person name="Walter F."/>
            <person name="Albersmeier A."/>
            <person name="Kalinowski J."/>
            <person name="Ruckert C."/>
        </authorList>
    </citation>
    <scope>NUCLEOTIDE SEQUENCE</scope>
    <source>
        <strain evidence="1">NBRC 108769</strain>
    </source>
</reference>
<name>A0AA37SS03_9BACT</name>
<dbReference type="Proteomes" id="UP001156666">
    <property type="component" value="Unassembled WGS sequence"/>
</dbReference>
<dbReference type="EMBL" id="BSOH01000007">
    <property type="protein sequence ID" value="GLR17058.1"/>
    <property type="molecule type" value="Genomic_DNA"/>
</dbReference>
<gene>
    <name evidence="1" type="ORF">GCM10007940_16730</name>
</gene>
<organism evidence="1 2">
    <name type="scientific">Portibacter lacus</name>
    <dbReference type="NCBI Taxonomy" id="1099794"/>
    <lineage>
        <taxon>Bacteria</taxon>
        <taxon>Pseudomonadati</taxon>
        <taxon>Bacteroidota</taxon>
        <taxon>Saprospiria</taxon>
        <taxon>Saprospirales</taxon>
        <taxon>Haliscomenobacteraceae</taxon>
        <taxon>Portibacter</taxon>
    </lineage>
</organism>
<dbReference type="RefSeq" id="WP_235290763.1">
    <property type="nucleotide sequence ID" value="NZ_BSOH01000007.1"/>
</dbReference>
<proteinExistence type="predicted"/>
<comment type="caution">
    <text evidence="1">The sequence shown here is derived from an EMBL/GenBank/DDBJ whole genome shotgun (WGS) entry which is preliminary data.</text>
</comment>
<sequence>MENTILEEVDVKRKKTITIIANKLNDLDIDMIVEQMELLMERFDQAFLTGNCRKIKKTSRS</sequence>
<evidence type="ECO:0000313" key="2">
    <source>
        <dbReference type="Proteomes" id="UP001156666"/>
    </source>
</evidence>
<protein>
    <submittedName>
        <fullName evidence="1">Uncharacterized protein</fullName>
    </submittedName>
</protein>
<reference evidence="1" key="2">
    <citation type="submission" date="2023-01" db="EMBL/GenBank/DDBJ databases">
        <title>Draft genome sequence of Portibacter lacus strain NBRC 108769.</title>
        <authorList>
            <person name="Sun Q."/>
            <person name="Mori K."/>
        </authorList>
    </citation>
    <scope>NUCLEOTIDE SEQUENCE</scope>
    <source>
        <strain evidence="1">NBRC 108769</strain>
    </source>
</reference>
<evidence type="ECO:0000313" key="1">
    <source>
        <dbReference type="EMBL" id="GLR17058.1"/>
    </source>
</evidence>